<comment type="caution">
    <text evidence="2">The sequence shown here is derived from an EMBL/GenBank/DDBJ whole genome shotgun (WGS) entry which is preliminary data.</text>
</comment>
<feature type="region of interest" description="Disordered" evidence="1">
    <location>
        <begin position="445"/>
        <end position="467"/>
    </location>
</feature>
<reference evidence="2 3" key="1">
    <citation type="submission" date="2017-06" db="EMBL/GenBank/DDBJ databases">
        <title>Ant-infecting Ophiocordyceps genomes reveal a high diversity of potential behavioral manipulation genes and a possible major role for enterotoxins.</title>
        <authorList>
            <person name="De Bekker C."/>
            <person name="Evans H.C."/>
            <person name="Brachmann A."/>
            <person name="Hughes D.P."/>
        </authorList>
    </citation>
    <scope>NUCLEOTIDE SEQUENCE [LARGE SCALE GENOMIC DNA]</scope>
    <source>
        <strain evidence="2 3">1348a</strain>
    </source>
</reference>
<feature type="compositionally biased region" description="Basic and acidic residues" evidence="1">
    <location>
        <begin position="449"/>
        <end position="461"/>
    </location>
</feature>
<accession>A0A2C5XTY7</accession>
<dbReference type="OrthoDB" id="4864073at2759"/>
<proteinExistence type="predicted"/>
<dbReference type="Proteomes" id="UP000224854">
    <property type="component" value="Unassembled WGS sequence"/>
</dbReference>
<feature type="compositionally biased region" description="Polar residues" evidence="1">
    <location>
        <begin position="307"/>
        <end position="319"/>
    </location>
</feature>
<feature type="region of interest" description="Disordered" evidence="1">
    <location>
        <begin position="294"/>
        <end position="321"/>
    </location>
</feature>
<dbReference type="AlphaFoldDB" id="A0A2C5XTY7"/>
<dbReference type="EMBL" id="NJEU01000951">
    <property type="protein sequence ID" value="PHH69368.1"/>
    <property type="molecule type" value="Genomic_DNA"/>
</dbReference>
<name>A0A2C5XTY7_9HYPO</name>
<keyword evidence="3" id="KW-1185">Reference proteome</keyword>
<protein>
    <submittedName>
        <fullName evidence="2">Uncharacterized protein</fullName>
    </submittedName>
</protein>
<evidence type="ECO:0000256" key="1">
    <source>
        <dbReference type="SAM" id="MobiDB-lite"/>
    </source>
</evidence>
<evidence type="ECO:0000313" key="3">
    <source>
        <dbReference type="Proteomes" id="UP000224854"/>
    </source>
</evidence>
<sequence>MANGHFVPVLHEWPNPVQGMTWFFCPAHREYHAMFLLEGALQPFCGECAVLFYDRCHLSVWLRRFDIKAVSSNSTQMWMAARNEMDDLLQEISSATRRLSDDTDADSNGDLTPSLSILYSPPDPESINSMDSALAEIPKDDCTYRHLSTTLVPHTRIPNVWLLEYLTFQGAFAYQPCCKDIDTTGLLTALLPIDQAGDPIFKQARTWSCIVQALPRLPKELRWLLVTVYDFSNEMLQPGTAEDVLWKMRPWLMHWYSVADELFYYFGISASSPPEVDWFLRPCHGGLASGSSQGVSAWSSMGDGKNSEPNTSEPQSSAGETVVIRRDQADGRFPLWAMWAQGIRGHGQPDSRATMVDSWLASQPNTIGVGQASGIFDPTPRGFVFSGQGQDSRGPLFERWRANVSAANVNGDGRGHAHGPLQLNPRAPTFEPRHEQRPFEGDSGFLDHSGVEGDSGFHDSGIEGESAMDGPVPLSPCINTLERSTLVPPANDQEQIFPWQWTVSR</sequence>
<gene>
    <name evidence="2" type="ORF">CDD82_7810</name>
</gene>
<organism evidence="2 3">
    <name type="scientific">Ophiocordyceps australis</name>
    <dbReference type="NCBI Taxonomy" id="1399860"/>
    <lineage>
        <taxon>Eukaryota</taxon>
        <taxon>Fungi</taxon>
        <taxon>Dikarya</taxon>
        <taxon>Ascomycota</taxon>
        <taxon>Pezizomycotina</taxon>
        <taxon>Sordariomycetes</taxon>
        <taxon>Hypocreomycetidae</taxon>
        <taxon>Hypocreales</taxon>
        <taxon>Ophiocordycipitaceae</taxon>
        <taxon>Ophiocordyceps</taxon>
    </lineage>
</organism>
<evidence type="ECO:0000313" key="2">
    <source>
        <dbReference type="EMBL" id="PHH69368.1"/>
    </source>
</evidence>